<evidence type="ECO:0000313" key="3">
    <source>
        <dbReference type="Proteomes" id="UP000316330"/>
    </source>
</evidence>
<gene>
    <name evidence="2" type="ORF">FPZ45_11480</name>
</gene>
<keyword evidence="3" id="KW-1185">Reference proteome</keyword>
<sequence length="83" mass="9529">MERKSKESKRDYATERMNEMSKLLESFRGASNALVNTRKASTAYKEALSSSRNALPRTSFTPKEKSAYERNSDDKVQSKKFLD</sequence>
<evidence type="ECO:0000256" key="1">
    <source>
        <dbReference type="SAM" id="MobiDB-lite"/>
    </source>
</evidence>
<proteinExistence type="predicted"/>
<reference evidence="2 3" key="1">
    <citation type="submission" date="2019-07" db="EMBL/GenBank/DDBJ databases">
        <authorList>
            <person name="Kim J."/>
        </authorList>
    </citation>
    <scope>NUCLEOTIDE SEQUENCE [LARGE SCALE GENOMIC DNA]</scope>
    <source>
        <strain evidence="2 3">G13</strain>
    </source>
</reference>
<protein>
    <submittedName>
        <fullName evidence="2">Uncharacterized protein</fullName>
    </submittedName>
</protein>
<dbReference type="RefSeq" id="WP_144701370.1">
    <property type="nucleotide sequence ID" value="NZ_VNJJ01000005.1"/>
</dbReference>
<accession>A0A559JL72</accession>
<name>A0A559JL72_9BACL</name>
<dbReference type="AlphaFoldDB" id="A0A559JL72"/>
<evidence type="ECO:0000313" key="2">
    <source>
        <dbReference type="EMBL" id="TVY00626.1"/>
    </source>
</evidence>
<feature type="region of interest" description="Disordered" evidence="1">
    <location>
        <begin position="47"/>
        <end position="83"/>
    </location>
</feature>
<feature type="compositionally biased region" description="Basic and acidic residues" evidence="1">
    <location>
        <begin position="62"/>
        <end position="83"/>
    </location>
</feature>
<comment type="caution">
    <text evidence="2">The sequence shown here is derived from an EMBL/GenBank/DDBJ whole genome shotgun (WGS) entry which is preliminary data.</text>
</comment>
<dbReference type="Proteomes" id="UP000316330">
    <property type="component" value="Unassembled WGS sequence"/>
</dbReference>
<feature type="compositionally biased region" description="Polar residues" evidence="1">
    <location>
        <begin position="48"/>
        <end position="61"/>
    </location>
</feature>
<organism evidence="2 3">
    <name type="scientific">Cohnella terricola</name>
    <dbReference type="NCBI Taxonomy" id="1289167"/>
    <lineage>
        <taxon>Bacteria</taxon>
        <taxon>Bacillati</taxon>
        <taxon>Bacillota</taxon>
        <taxon>Bacilli</taxon>
        <taxon>Bacillales</taxon>
        <taxon>Paenibacillaceae</taxon>
        <taxon>Cohnella</taxon>
    </lineage>
</organism>
<dbReference type="EMBL" id="VNJJ01000005">
    <property type="protein sequence ID" value="TVY00626.1"/>
    <property type="molecule type" value="Genomic_DNA"/>
</dbReference>